<proteinExistence type="predicted"/>
<dbReference type="AlphaFoldDB" id="A0A920D1F0"/>
<evidence type="ECO:0000313" key="2">
    <source>
        <dbReference type="EMBL" id="GIP18879.1"/>
    </source>
</evidence>
<gene>
    <name evidence="2" type="ORF">J40TS1_45210</name>
</gene>
<evidence type="ECO:0000313" key="3">
    <source>
        <dbReference type="Proteomes" id="UP000683139"/>
    </source>
</evidence>
<dbReference type="InterPro" id="IPR017946">
    <property type="entry name" value="PLC-like_Pdiesterase_TIM-brl"/>
</dbReference>
<dbReference type="Proteomes" id="UP000683139">
    <property type="component" value="Unassembled WGS sequence"/>
</dbReference>
<dbReference type="PANTHER" id="PTHR46211">
    <property type="entry name" value="GLYCEROPHOSPHORYL DIESTER PHOSPHODIESTERASE"/>
    <property type="match status" value="1"/>
</dbReference>
<organism evidence="2 3">
    <name type="scientific">Paenibacillus montaniterrae</name>
    <dbReference type="NCBI Taxonomy" id="429341"/>
    <lineage>
        <taxon>Bacteria</taxon>
        <taxon>Bacillati</taxon>
        <taxon>Bacillota</taxon>
        <taxon>Bacilli</taxon>
        <taxon>Bacillales</taxon>
        <taxon>Paenibacillaceae</taxon>
        <taxon>Paenibacillus</taxon>
    </lineage>
</organism>
<dbReference type="SUPFAM" id="SSF51695">
    <property type="entry name" value="PLC-like phosphodiesterases"/>
    <property type="match status" value="1"/>
</dbReference>
<dbReference type="RefSeq" id="WP_213519537.1">
    <property type="nucleotide sequence ID" value="NZ_BOSE01000011.1"/>
</dbReference>
<accession>A0A920D1F0</accession>
<comment type="caution">
    <text evidence="2">The sequence shown here is derived from an EMBL/GenBank/DDBJ whole genome shotgun (WGS) entry which is preliminary data.</text>
</comment>
<reference evidence="2" key="1">
    <citation type="submission" date="2021-03" db="EMBL/GenBank/DDBJ databases">
        <title>Antimicrobial resistance genes in bacteria isolated from Japanese honey, and their potential for conferring macrolide and lincosamide resistance in the American foulbrood pathogen Paenibacillus larvae.</title>
        <authorList>
            <person name="Okamoto M."/>
            <person name="Kumagai M."/>
            <person name="Kanamori H."/>
            <person name="Takamatsu D."/>
        </authorList>
    </citation>
    <scope>NUCLEOTIDE SEQUENCE</scope>
    <source>
        <strain evidence="2">J40TS1</strain>
    </source>
</reference>
<feature type="domain" description="GP-PDE" evidence="1">
    <location>
        <begin position="11"/>
        <end position="248"/>
    </location>
</feature>
<dbReference type="PROSITE" id="PS51704">
    <property type="entry name" value="GP_PDE"/>
    <property type="match status" value="1"/>
</dbReference>
<name>A0A920D1F0_9BACL</name>
<dbReference type="GO" id="GO:0008081">
    <property type="term" value="F:phosphoric diester hydrolase activity"/>
    <property type="evidence" value="ECO:0007669"/>
    <property type="project" value="InterPro"/>
</dbReference>
<dbReference type="InterPro" id="IPR030395">
    <property type="entry name" value="GP_PDE_dom"/>
</dbReference>
<dbReference type="Pfam" id="PF03009">
    <property type="entry name" value="GDPD"/>
    <property type="match status" value="1"/>
</dbReference>
<dbReference type="CDD" id="cd08565">
    <property type="entry name" value="GDPD_pAtGDE_like"/>
    <property type="match status" value="1"/>
</dbReference>
<dbReference type="PANTHER" id="PTHR46211:SF14">
    <property type="entry name" value="GLYCEROPHOSPHODIESTER PHOSPHODIESTERASE"/>
    <property type="match status" value="1"/>
</dbReference>
<dbReference type="Gene3D" id="3.20.20.190">
    <property type="entry name" value="Phosphatidylinositol (PI) phosphodiesterase"/>
    <property type="match status" value="1"/>
</dbReference>
<evidence type="ECO:0000259" key="1">
    <source>
        <dbReference type="PROSITE" id="PS51704"/>
    </source>
</evidence>
<protein>
    <recommendedName>
        <fullName evidence="1">GP-PDE domain-containing protein</fullName>
    </recommendedName>
</protein>
<keyword evidence="3" id="KW-1185">Reference proteome</keyword>
<dbReference type="GO" id="GO:0006629">
    <property type="term" value="P:lipid metabolic process"/>
    <property type="evidence" value="ECO:0007669"/>
    <property type="project" value="InterPro"/>
</dbReference>
<sequence length="252" mass="28138">MIEQITDTTQIVVSGHRGYKASYPENTLLAFHEAIKLGVPMLELDLRMTKDGEIAVIHDETVDRTTNGTGEVRDFTLAELQALDAGSWVSPIFAGLKIPSFLEFCKLMLDYPEVLLNVEIKPSPEAIQTADAAVQLLKQYRLYDNCVFTSFDANVVAYLYDNYGAKTQGFKGEKMFNFVEGEHGTYSKMWALAMDMKLLNVEDVQRFKAMGLQVWCYAPDDEAAVDYALSCGVYVMTCNNPLPGLARKSQAL</sequence>
<dbReference type="EMBL" id="BOSE01000011">
    <property type="protein sequence ID" value="GIP18879.1"/>
    <property type="molecule type" value="Genomic_DNA"/>
</dbReference>